<protein>
    <submittedName>
        <fullName evidence="8">CoA pyrophosphatase</fullName>
    </submittedName>
</protein>
<keyword evidence="4" id="KW-0378">Hydrolase</keyword>
<evidence type="ECO:0000256" key="3">
    <source>
        <dbReference type="ARBA" id="ARBA00022723"/>
    </source>
</evidence>
<keyword evidence="5" id="KW-0460">Magnesium</keyword>
<evidence type="ECO:0000259" key="7">
    <source>
        <dbReference type="PROSITE" id="PS51462"/>
    </source>
</evidence>
<dbReference type="PROSITE" id="PS51462">
    <property type="entry name" value="NUDIX"/>
    <property type="match status" value="1"/>
</dbReference>
<dbReference type="CDD" id="cd03426">
    <property type="entry name" value="NUDIX_CoAse_Nudt7"/>
    <property type="match status" value="1"/>
</dbReference>
<keyword evidence="6" id="KW-0464">Manganese</keyword>
<feature type="domain" description="Nudix hydrolase" evidence="7">
    <location>
        <begin position="45"/>
        <end position="188"/>
    </location>
</feature>
<evidence type="ECO:0000313" key="8">
    <source>
        <dbReference type="EMBL" id="MCO5723837.1"/>
    </source>
</evidence>
<evidence type="ECO:0000256" key="6">
    <source>
        <dbReference type="ARBA" id="ARBA00023211"/>
    </source>
</evidence>
<keyword evidence="9" id="KW-1185">Reference proteome</keyword>
<keyword evidence="3" id="KW-0479">Metal-binding</keyword>
<accession>A0ABT1AW64</accession>
<dbReference type="PANTHER" id="PTHR12992:SF11">
    <property type="entry name" value="MITOCHONDRIAL COENZYME A DIPHOSPHATASE NUDT8"/>
    <property type="match status" value="1"/>
</dbReference>
<gene>
    <name evidence="8" type="ORF">NG653_03145</name>
</gene>
<organism evidence="8 9">
    <name type="scientific">Robiginitalea marina</name>
    <dbReference type="NCBI Taxonomy" id="2954105"/>
    <lineage>
        <taxon>Bacteria</taxon>
        <taxon>Pseudomonadati</taxon>
        <taxon>Bacteroidota</taxon>
        <taxon>Flavobacteriia</taxon>
        <taxon>Flavobacteriales</taxon>
        <taxon>Flavobacteriaceae</taxon>
        <taxon>Robiginitalea</taxon>
    </lineage>
</organism>
<dbReference type="Proteomes" id="UP001206312">
    <property type="component" value="Unassembled WGS sequence"/>
</dbReference>
<comment type="cofactor">
    <cofactor evidence="2">
        <name>Mg(2+)</name>
        <dbReference type="ChEBI" id="CHEBI:18420"/>
    </cofactor>
</comment>
<dbReference type="InterPro" id="IPR015797">
    <property type="entry name" value="NUDIX_hydrolase-like_dom_sf"/>
</dbReference>
<evidence type="ECO:0000256" key="2">
    <source>
        <dbReference type="ARBA" id="ARBA00001946"/>
    </source>
</evidence>
<evidence type="ECO:0000256" key="1">
    <source>
        <dbReference type="ARBA" id="ARBA00001936"/>
    </source>
</evidence>
<comment type="cofactor">
    <cofactor evidence="1">
        <name>Mn(2+)</name>
        <dbReference type="ChEBI" id="CHEBI:29035"/>
    </cofactor>
</comment>
<proteinExistence type="predicted"/>
<evidence type="ECO:0000256" key="4">
    <source>
        <dbReference type="ARBA" id="ARBA00022801"/>
    </source>
</evidence>
<name>A0ABT1AW64_9FLAO</name>
<dbReference type="SUPFAM" id="SSF55811">
    <property type="entry name" value="Nudix"/>
    <property type="match status" value="1"/>
</dbReference>
<dbReference type="Gene3D" id="3.90.79.10">
    <property type="entry name" value="Nucleoside Triphosphate Pyrophosphohydrolase"/>
    <property type="match status" value="1"/>
</dbReference>
<dbReference type="InterPro" id="IPR045121">
    <property type="entry name" value="CoAse"/>
</dbReference>
<dbReference type="InterPro" id="IPR000086">
    <property type="entry name" value="NUDIX_hydrolase_dom"/>
</dbReference>
<reference evidence="8 9" key="1">
    <citation type="submission" date="2022-06" db="EMBL/GenBank/DDBJ databases">
        <authorList>
            <person name="Xuan X."/>
        </authorList>
    </citation>
    <scope>NUCLEOTIDE SEQUENCE [LARGE SCALE GENOMIC DNA]</scope>
    <source>
        <strain evidence="8 9">2V75</strain>
    </source>
</reference>
<dbReference type="Pfam" id="PF00293">
    <property type="entry name" value="NUDIX"/>
    <property type="match status" value="1"/>
</dbReference>
<dbReference type="EMBL" id="JAMXIB010000002">
    <property type="protein sequence ID" value="MCO5723837.1"/>
    <property type="molecule type" value="Genomic_DNA"/>
</dbReference>
<dbReference type="PANTHER" id="PTHR12992">
    <property type="entry name" value="NUDIX HYDROLASE"/>
    <property type="match status" value="1"/>
</dbReference>
<comment type="caution">
    <text evidence="8">The sequence shown here is derived from an EMBL/GenBank/DDBJ whole genome shotgun (WGS) entry which is preliminary data.</text>
</comment>
<evidence type="ECO:0000256" key="5">
    <source>
        <dbReference type="ARBA" id="ARBA00022842"/>
    </source>
</evidence>
<evidence type="ECO:0000313" key="9">
    <source>
        <dbReference type="Proteomes" id="UP001206312"/>
    </source>
</evidence>
<sequence>MEFEDFSGQVPKIKKLPLPGETSHLQMAPELRIAELREAYNRRENFRRAGVMALFYPGADRQTRLLFIIRNAYPGVHSGQIAFPGGQQEGGDRDLWDTALRETQEEVGVPPGLVRPIRPLSRVFIPPSNFEVSPFMGYCGQTPSFRRQQSEVAGLLEVPLAEILDDARLVTRRLTTSYAHDIEVPAFELQGQIVWGATAMMLNEIKTLLREFF</sequence>